<feature type="transmembrane region" description="Helical" evidence="1">
    <location>
        <begin position="112"/>
        <end position="133"/>
    </location>
</feature>
<accession>A0A370TAK2</accession>
<gene>
    <name evidence="2" type="ORF">BP5553_10178</name>
</gene>
<keyword evidence="1" id="KW-1133">Transmembrane helix</keyword>
<dbReference type="OrthoDB" id="3782562at2759"/>
<dbReference type="RefSeq" id="XP_031865209.1">
    <property type="nucleotide sequence ID" value="XM_032018801.1"/>
</dbReference>
<feature type="transmembrane region" description="Helical" evidence="1">
    <location>
        <begin position="139"/>
        <end position="157"/>
    </location>
</feature>
<sequence>MALSTSPRHSEASEEIINGNSLFIDVKMPSIPWTTQINFASALLLHSCITLVLKEAFNVLEISKRVLLRFWNSHVPWRSHDRVKDQISASIVLDAYTSILSGDLEGELAEMYYTNTGFILLAVSLASSVAMNLLVSSTLLNAFIAATFGVTFFASLFVGEKELTLPILALRRAGRFIWSDTPFVNFFSLIYIATVLGGQSTLRLQDYITFRSIAVLELVFMKAKLAASSPEKQVRLMRQLVETEWVAVNSKLEIEYLNQPFPIAQRNGMIPFTTAQRLSIMLFKTAVGFHFGCLQGPLGPASCPVPEIGCYIDEPACGWRIYRLSEDIMFLSDCFVESSPRGLWARFILKSHGVLLRQLGKVRVIYFLRAAGADTGTVSVWHSNINLVTGVTGRWLDEHFRSADSGEKCVIAGI</sequence>
<reference evidence="2 3" key="1">
    <citation type="journal article" date="2018" name="IMA Fungus">
        <title>IMA Genome-F 9: Draft genome sequence of Annulohypoxylon stygium, Aspergillus mulundensis, Berkeleyomyces basicola (syn. Thielaviopsis basicola), Ceratocystis smalleyi, two Cercospora beticola strains, Coleophoma cylindrospora, Fusarium fracticaudum, Phialophora cf. hyalina, and Morchella septimelata.</title>
        <authorList>
            <person name="Wingfield B.D."/>
            <person name="Bills G.F."/>
            <person name="Dong Y."/>
            <person name="Huang W."/>
            <person name="Nel W.J."/>
            <person name="Swalarsk-Parry B.S."/>
            <person name="Vaghefi N."/>
            <person name="Wilken P.M."/>
            <person name="An Z."/>
            <person name="de Beer Z.W."/>
            <person name="De Vos L."/>
            <person name="Chen L."/>
            <person name="Duong T.A."/>
            <person name="Gao Y."/>
            <person name="Hammerbacher A."/>
            <person name="Kikkert J.R."/>
            <person name="Li Y."/>
            <person name="Li H."/>
            <person name="Li K."/>
            <person name="Li Q."/>
            <person name="Liu X."/>
            <person name="Ma X."/>
            <person name="Naidoo K."/>
            <person name="Pethybridge S.J."/>
            <person name="Sun J."/>
            <person name="Steenkamp E.T."/>
            <person name="van der Nest M.A."/>
            <person name="van Wyk S."/>
            <person name="Wingfield M.J."/>
            <person name="Xiong C."/>
            <person name="Yue Q."/>
            <person name="Zhang X."/>
        </authorList>
    </citation>
    <scope>NUCLEOTIDE SEQUENCE [LARGE SCALE GENOMIC DNA]</scope>
    <source>
        <strain evidence="2 3">BP 5553</strain>
    </source>
</reference>
<dbReference type="AlphaFoldDB" id="A0A370TAK2"/>
<evidence type="ECO:0000313" key="3">
    <source>
        <dbReference type="Proteomes" id="UP000254866"/>
    </source>
</evidence>
<evidence type="ECO:0000256" key="1">
    <source>
        <dbReference type="SAM" id="Phobius"/>
    </source>
</evidence>
<comment type="caution">
    <text evidence="2">The sequence shown here is derived from an EMBL/GenBank/DDBJ whole genome shotgun (WGS) entry which is preliminary data.</text>
</comment>
<keyword evidence="1" id="KW-0472">Membrane</keyword>
<keyword evidence="3" id="KW-1185">Reference proteome</keyword>
<proteinExistence type="predicted"/>
<dbReference type="GeneID" id="43603027"/>
<name>A0A370TAK2_9HELO</name>
<dbReference type="EMBL" id="NPIC01000014">
    <property type="protein sequence ID" value="RDL30833.1"/>
    <property type="molecule type" value="Genomic_DNA"/>
</dbReference>
<protein>
    <submittedName>
        <fullName evidence="2">Uncharacterized protein</fullName>
    </submittedName>
</protein>
<organism evidence="2 3">
    <name type="scientific">Venustampulla echinocandica</name>
    <dbReference type="NCBI Taxonomy" id="2656787"/>
    <lineage>
        <taxon>Eukaryota</taxon>
        <taxon>Fungi</taxon>
        <taxon>Dikarya</taxon>
        <taxon>Ascomycota</taxon>
        <taxon>Pezizomycotina</taxon>
        <taxon>Leotiomycetes</taxon>
        <taxon>Helotiales</taxon>
        <taxon>Pleuroascaceae</taxon>
        <taxon>Venustampulla</taxon>
    </lineage>
</organism>
<keyword evidence="1" id="KW-0812">Transmembrane</keyword>
<dbReference type="Proteomes" id="UP000254866">
    <property type="component" value="Unassembled WGS sequence"/>
</dbReference>
<evidence type="ECO:0000313" key="2">
    <source>
        <dbReference type="EMBL" id="RDL30833.1"/>
    </source>
</evidence>